<keyword evidence="3" id="KW-1185">Reference proteome</keyword>
<feature type="transmembrane region" description="Helical" evidence="1">
    <location>
        <begin position="6"/>
        <end position="27"/>
    </location>
</feature>
<reference evidence="2 3" key="1">
    <citation type="submission" date="2024-06" db="EMBL/GenBank/DDBJ databases">
        <authorList>
            <person name="Kim D.-U."/>
        </authorList>
    </citation>
    <scope>NUCLEOTIDE SEQUENCE [LARGE SCALE GENOMIC DNA]</scope>
    <source>
        <strain evidence="2 3">KACC15460</strain>
    </source>
</reference>
<feature type="transmembrane region" description="Helical" evidence="1">
    <location>
        <begin position="39"/>
        <end position="57"/>
    </location>
</feature>
<comment type="caution">
    <text evidence="2">The sequence shown here is derived from an EMBL/GenBank/DDBJ whole genome shotgun (WGS) entry which is preliminary data.</text>
</comment>
<organism evidence="2 3">
    <name type="scientific">Mesorhizobium shangrilense</name>
    <dbReference type="NCBI Taxonomy" id="460060"/>
    <lineage>
        <taxon>Bacteria</taxon>
        <taxon>Pseudomonadati</taxon>
        <taxon>Pseudomonadota</taxon>
        <taxon>Alphaproteobacteria</taxon>
        <taxon>Hyphomicrobiales</taxon>
        <taxon>Phyllobacteriaceae</taxon>
        <taxon>Mesorhizobium</taxon>
    </lineage>
</organism>
<evidence type="ECO:0000313" key="3">
    <source>
        <dbReference type="Proteomes" id="UP001548832"/>
    </source>
</evidence>
<dbReference type="EMBL" id="JBEWSZ010000001">
    <property type="protein sequence ID" value="MET2825830.1"/>
    <property type="molecule type" value="Genomic_DNA"/>
</dbReference>
<gene>
    <name evidence="2" type="ORF">ABVQ20_02450</name>
</gene>
<evidence type="ECO:0000313" key="2">
    <source>
        <dbReference type="EMBL" id="MET2825830.1"/>
    </source>
</evidence>
<accession>A0ABV2D722</accession>
<keyword evidence="1" id="KW-0472">Membrane</keyword>
<feature type="transmembrane region" description="Helical" evidence="1">
    <location>
        <begin position="77"/>
        <end position="99"/>
    </location>
</feature>
<sequence length="145" mass="15555">MKKEYFRMGIGVSVIAVHAICFAIIFFGKDAYLSSAQKIDVALLFMPITAAYVVAIVRNAVDNATAAADSSKVNLNYALIALLITVITLLGLLWTVISLTGNDSSDRQQVVIFEIVFGAAFGLVAADLFGKVERVVVNPDDLKGK</sequence>
<name>A0ABV2D722_9HYPH</name>
<keyword evidence="1" id="KW-1133">Transmembrane helix</keyword>
<keyword evidence="1" id="KW-0812">Transmembrane</keyword>
<evidence type="ECO:0000256" key="1">
    <source>
        <dbReference type="SAM" id="Phobius"/>
    </source>
</evidence>
<dbReference type="RefSeq" id="WP_354457907.1">
    <property type="nucleotide sequence ID" value="NZ_JBEWSZ010000001.1"/>
</dbReference>
<proteinExistence type="predicted"/>
<protein>
    <submittedName>
        <fullName evidence="2">Uncharacterized protein</fullName>
    </submittedName>
</protein>
<feature type="transmembrane region" description="Helical" evidence="1">
    <location>
        <begin position="111"/>
        <end position="130"/>
    </location>
</feature>
<dbReference type="Proteomes" id="UP001548832">
    <property type="component" value="Unassembled WGS sequence"/>
</dbReference>